<evidence type="ECO:0000313" key="2">
    <source>
        <dbReference type="Proteomes" id="UP000480570"/>
    </source>
</evidence>
<sequence length="112" mass="12682">MTNARDLQNSMVGDPVDNRIPFGTDYNGNMTYTYQKIWMYHGDLITDEDVDKWLYSLVTEINPVGISELISTLIDENSSADVFDWLTSDNYITSDNLMESIGATLVNNEEDA</sequence>
<dbReference type="Proteomes" id="UP000480570">
    <property type="component" value="Unassembled WGS sequence"/>
</dbReference>
<name>A0A7C9MRS6_9LACO</name>
<accession>A0A7C9MRS6</accession>
<evidence type="ECO:0000313" key="1">
    <source>
        <dbReference type="EMBL" id="MYV04427.1"/>
    </source>
</evidence>
<organism evidence="1 2">
    <name type="scientific">Furfurilactobacillus rossiae</name>
    <dbReference type="NCBI Taxonomy" id="231049"/>
    <lineage>
        <taxon>Bacteria</taxon>
        <taxon>Bacillati</taxon>
        <taxon>Bacillota</taxon>
        <taxon>Bacilli</taxon>
        <taxon>Lactobacillales</taxon>
        <taxon>Lactobacillaceae</taxon>
        <taxon>Furfurilactobacillus</taxon>
    </lineage>
</organism>
<dbReference type="EMBL" id="WEZT01000002">
    <property type="protein sequence ID" value="MYV04427.1"/>
    <property type="molecule type" value="Genomic_DNA"/>
</dbReference>
<reference evidence="1 2" key="1">
    <citation type="journal article" date="2019" name="Appl. Environ. Microbiol.">
        <title>Genetic determinants of hydroxycinnamic acid metabolism in heterofermentative lactobacilli.</title>
        <authorList>
            <person name="Gaur G."/>
            <person name="Oh J.H."/>
            <person name="Filannino P."/>
            <person name="Gobbetti M."/>
            <person name="van Pijkeren J.P."/>
            <person name="Ganzle M.G."/>
        </authorList>
    </citation>
    <scope>NUCLEOTIDE SEQUENCE [LARGE SCALE GENOMIC DNA]</scope>
    <source>
        <strain evidence="1 2">FUA3583</strain>
    </source>
</reference>
<protein>
    <submittedName>
        <fullName evidence="1">Uncharacterized protein</fullName>
    </submittedName>
</protein>
<gene>
    <name evidence="1" type="ORF">GB992_00685</name>
</gene>
<comment type="caution">
    <text evidence="1">The sequence shown here is derived from an EMBL/GenBank/DDBJ whole genome shotgun (WGS) entry which is preliminary data.</text>
</comment>
<dbReference type="AlphaFoldDB" id="A0A7C9MRS6"/>
<proteinExistence type="predicted"/>